<dbReference type="KEGG" id="maq:Maqu_2597"/>
<gene>
    <name evidence="9" type="ordered locus">Maqu_2597</name>
</gene>
<dbReference type="InterPro" id="IPR014710">
    <property type="entry name" value="RmlC-like_jellyroll"/>
</dbReference>
<dbReference type="EMBL" id="CP000514">
    <property type="protein sequence ID" value="ABM19672.1"/>
    <property type="molecule type" value="Genomic_DNA"/>
</dbReference>
<organism evidence="9 10">
    <name type="scientific">Marinobacter nauticus (strain ATCC 700491 / DSM 11845 / VT8)</name>
    <name type="common">Marinobacter aquaeolei</name>
    <dbReference type="NCBI Taxonomy" id="351348"/>
    <lineage>
        <taxon>Bacteria</taxon>
        <taxon>Pseudomonadati</taxon>
        <taxon>Pseudomonadota</taxon>
        <taxon>Gammaproteobacteria</taxon>
        <taxon>Pseudomonadales</taxon>
        <taxon>Marinobacteraceae</taxon>
        <taxon>Marinobacter</taxon>
    </lineage>
</organism>
<proteinExistence type="predicted"/>
<evidence type="ECO:0000256" key="1">
    <source>
        <dbReference type="ARBA" id="ARBA00001298"/>
    </source>
</evidence>
<dbReference type="RefSeq" id="WP_011786043.1">
    <property type="nucleotide sequence ID" value="NC_008740.1"/>
</dbReference>
<dbReference type="Pfam" id="PF00908">
    <property type="entry name" value="dTDP_sugar_isom"/>
    <property type="match status" value="1"/>
</dbReference>
<evidence type="ECO:0000256" key="8">
    <source>
        <dbReference type="PIRSR" id="PIRSR600888-3"/>
    </source>
</evidence>
<evidence type="ECO:0000256" key="4">
    <source>
        <dbReference type="ARBA" id="ARBA00019595"/>
    </source>
</evidence>
<dbReference type="OrthoDB" id="9800680at2"/>
<dbReference type="AlphaFoldDB" id="A1U3V3"/>
<evidence type="ECO:0000256" key="2">
    <source>
        <dbReference type="ARBA" id="ARBA00001997"/>
    </source>
</evidence>
<evidence type="ECO:0000256" key="6">
    <source>
        <dbReference type="ARBA" id="ARBA00031424"/>
    </source>
</evidence>
<dbReference type="Gene3D" id="2.60.120.10">
    <property type="entry name" value="Jelly Rolls"/>
    <property type="match status" value="1"/>
</dbReference>
<reference evidence="10" key="1">
    <citation type="journal article" date="2011" name="Appl. Environ. Microbiol.">
        <title>Genomic potential of Marinobacter aquaeolei, a biogeochemical 'opportunitroph'.</title>
        <authorList>
            <person name="Singer E."/>
            <person name="Webb E.A."/>
            <person name="Nelson W.C."/>
            <person name="Heidelberg J.F."/>
            <person name="Ivanova N."/>
            <person name="Pati A."/>
            <person name="Edwards K.J."/>
        </authorList>
    </citation>
    <scope>NUCLEOTIDE SEQUENCE [LARGE SCALE GENOMIC DNA]</scope>
    <source>
        <strain evidence="10">ATCC 700491 / DSM 11845 / VT8</strain>
    </source>
</reference>
<evidence type="ECO:0000256" key="3">
    <source>
        <dbReference type="ARBA" id="ARBA00012098"/>
    </source>
</evidence>
<evidence type="ECO:0000256" key="7">
    <source>
        <dbReference type="ARBA" id="ARBA00033311"/>
    </source>
</evidence>
<feature type="site" description="Participates in a stacking interaction with the thymidine ring of dTDP-4-oxo-6-deoxyglucose" evidence="8">
    <location>
        <position position="65"/>
    </location>
</feature>
<dbReference type="InterPro" id="IPR000888">
    <property type="entry name" value="RmlC-like"/>
</dbReference>
<dbReference type="PANTHER" id="PTHR21047:SF2">
    <property type="entry name" value="THYMIDINE DIPHOSPHO-4-KETO-RHAMNOSE 3,5-EPIMERASE"/>
    <property type="match status" value="1"/>
</dbReference>
<comment type="catalytic activity">
    <reaction evidence="1">
        <text>dTDP-4-dehydro-6-deoxy-alpha-D-glucose = dTDP-4-dehydro-beta-L-rhamnose</text>
        <dbReference type="Rhea" id="RHEA:16969"/>
        <dbReference type="ChEBI" id="CHEBI:57649"/>
        <dbReference type="ChEBI" id="CHEBI:62830"/>
        <dbReference type="EC" id="5.1.3.13"/>
    </reaction>
</comment>
<dbReference type="eggNOG" id="COG1898">
    <property type="taxonomic scope" value="Bacteria"/>
</dbReference>
<evidence type="ECO:0000313" key="10">
    <source>
        <dbReference type="Proteomes" id="UP000000998"/>
    </source>
</evidence>
<dbReference type="STRING" id="351348.Maqu_2597"/>
<evidence type="ECO:0000313" key="9">
    <source>
        <dbReference type="EMBL" id="ABM19672.1"/>
    </source>
</evidence>
<dbReference type="SUPFAM" id="SSF51182">
    <property type="entry name" value="RmlC-like cupins"/>
    <property type="match status" value="1"/>
</dbReference>
<dbReference type="PANTHER" id="PTHR21047">
    <property type="entry name" value="DTDP-6-DEOXY-D-GLUCOSE-3,5 EPIMERASE"/>
    <property type="match status" value="1"/>
</dbReference>
<accession>A1U3V3</accession>
<dbReference type="GO" id="GO:0005829">
    <property type="term" value="C:cytosol"/>
    <property type="evidence" value="ECO:0007669"/>
    <property type="project" value="TreeGrafter"/>
</dbReference>
<dbReference type="InterPro" id="IPR011051">
    <property type="entry name" value="RmlC_Cupin_sf"/>
</dbReference>
<evidence type="ECO:0000256" key="5">
    <source>
        <dbReference type="ARBA" id="ARBA00029758"/>
    </source>
</evidence>
<dbReference type="HOGENOM" id="CLU_090940_4_2_6"/>
<comment type="function">
    <text evidence="2">Catalyzes the epimerization of the C3' and C5'positions of dTDP-6-deoxy-D-xylo-4-hexulose, forming dTDP-6-deoxy-L-lyxo-4-hexulose.</text>
</comment>
<sequence>MRVTLGRVSDVFADQCTNSPIFGRWVGKYLSEVKKRMLWVSVGGGRGFLVISDTADFQYKCTNFFGPMHECCICWCYPALNLNLSEATSEDVQLWGKDNEVQSLEQSTPELTGHY</sequence>
<dbReference type="GO" id="GO:0000271">
    <property type="term" value="P:polysaccharide biosynthetic process"/>
    <property type="evidence" value="ECO:0007669"/>
    <property type="project" value="TreeGrafter"/>
</dbReference>
<dbReference type="GO" id="GO:0008830">
    <property type="term" value="F:dTDP-4-dehydrorhamnose 3,5-epimerase activity"/>
    <property type="evidence" value="ECO:0007669"/>
    <property type="project" value="UniProtKB-EC"/>
</dbReference>
<dbReference type="EC" id="5.1.3.13" evidence="3"/>
<dbReference type="Proteomes" id="UP000000998">
    <property type="component" value="Chromosome"/>
</dbReference>
<name>A1U3V3_MARN8</name>
<protein>
    <recommendedName>
        <fullName evidence="4">dTDP-4-dehydrorhamnose 3,5-epimerase</fullName>
        <ecNumber evidence="3">5.1.3.13</ecNumber>
    </recommendedName>
    <alternativeName>
        <fullName evidence="6">Thymidine diphospho-4-keto-rhamnose 3,5-epimerase</fullName>
    </alternativeName>
    <alternativeName>
        <fullName evidence="5">dTDP-4-keto-6-deoxyglucose 3,5-epimerase</fullName>
    </alternativeName>
    <alternativeName>
        <fullName evidence="7">dTDP-6-deoxy-D-xylo-4-hexulose 3,5-epimerase</fullName>
    </alternativeName>
</protein>